<dbReference type="InterPro" id="IPR024079">
    <property type="entry name" value="MetalloPept_cat_dom_sf"/>
</dbReference>
<feature type="chain" id="PRO_5002174304" description="Peptidase M43 pregnancy-associated plasma-A domain-containing protein" evidence="10">
    <location>
        <begin position="18"/>
        <end position="280"/>
    </location>
</feature>
<evidence type="ECO:0000256" key="9">
    <source>
        <dbReference type="SAM" id="MobiDB-lite"/>
    </source>
</evidence>
<keyword evidence="2" id="KW-0645">Protease</keyword>
<evidence type="ECO:0000256" key="4">
    <source>
        <dbReference type="ARBA" id="ARBA00022729"/>
    </source>
</evidence>
<evidence type="ECO:0000256" key="1">
    <source>
        <dbReference type="ARBA" id="ARBA00008721"/>
    </source>
</evidence>
<dbReference type="InterPro" id="IPR008754">
    <property type="entry name" value="Peptidase_M43"/>
</dbReference>
<dbReference type="PANTHER" id="PTHR47466">
    <property type="match status" value="1"/>
</dbReference>
<dbReference type="GO" id="GO:0006508">
    <property type="term" value="P:proteolysis"/>
    <property type="evidence" value="ECO:0007669"/>
    <property type="project" value="UniProtKB-KW"/>
</dbReference>
<accession>A0A0C2XNM9</accession>
<dbReference type="GO" id="GO:0046872">
    <property type="term" value="F:metal ion binding"/>
    <property type="evidence" value="ECO:0007669"/>
    <property type="project" value="UniProtKB-KW"/>
</dbReference>
<dbReference type="SUPFAM" id="SSF55486">
    <property type="entry name" value="Metalloproteases ('zincins'), catalytic domain"/>
    <property type="match status" value="1"/>
</dbReference>
<dbReference type="Gene3D" id="3.40.390.10">
    <property type="entry name" value="Collagenase (Catalytic Domain)"/>
    <property type="match status" value="1"/>
</dbReference>
<evidence type="ECO:0000313" key="13">
    <source>
        <dbReference type="Proteomes" id="UP000054097"/>
    </source>
</evidence>
<feature type="signal peptide" evidence="10">
    <location>
        <begin position="1"/>
        <end position="17"/>
    </location>
</feature>
<keyword evidence="4 10" id="KW-0732">Signal</keyword>
<dbReference type="EMBL" id="KN824284">
    <property type="protein sequence ID" value="KIM30567.1"/>
    <property type="molecule type" value="Genomic_DNA"/>
</dbReference>
<name>A0A0C2XNM9_SERVB</name>
<feature type="region of interest" description="Disordered" evidence="9">
    <location>
        <begin position="219"/>
        <end position="239"/>
    </location>
</feature>
<reference evidence="12 13" key="1">
    <citation type="submission" date="2014-04" db="EMBL/GenBank/DDBJ databases">
        <authorList>
            <consortium name="DOE Joint Genome Institute"/>
            <person name="Kuo A."/>
            <person name="Zuccaro A."/>
            <person name="Kohler A."/>
            <person name="Nagy L.G."/>
            <person name="Floudas D."/>
            <person name="Copeland A."/>
            <person name="Barry K.W."/>
            <person name="Cichocki N."/>
            <person name="Veneault-Fourrey C."/>
            <person name="LaButti K."/>
            <person name="Lindquist E.A."/>
            <person name="Lipzen A."/>
            <person name="Lundell T."/>
            <person name="Morin E."/>
            <person name="Murat C."/>
            <person name="Sun H."/>
            <person name="Tunlid A."/>
            <person name="Henrissat B."/>
            <person name="Grigoriev I.V."/>
            <person name="Hibbett D.S."/>
            <person name="Martin F."/>
            <person name="Nordberg H.P."/>
            <person name="Cantor M.N."/>
            <person name="Hua S.X."/>
        </authorList>
    </citation>
    <scope>NUCLEOTIDE SEQUENCE [LARGE SCALE GENOMIC DNA]</scope>
    <source>
        <strain evidence="12 13">MAFF 305830</strain>
    </source>
</reference>
<proteinExistence type="inferred from homology"/>
<evidence type="ECO:0000256" key="8">
    <source>
        <dbReference type="ARBA" id="ARBA00023157"/>
    </source>
</evidence>
<dbReference type="MEROPS" id="M43.008"/>
<keyword evidence="13" id="KW-1185">Reference proteome</keyword>
<evidence type="ECO:0000313" key="12">
    <source>
        <dbReference type="EMBL" id="KIM30567.1"/>
    </source>
</evidence>
<evidence type="ECO:0000256" key="10">
    <source>
        <dbReference type="SAM" id="SignalP"/>
    </source>
</evidence>
<dbReference type="HOGENOM" id="CLU_048726_1_1_1"/>
<organism evidence="12 13">
    <name type="scientific">Serendipita vermifera MAFF 305830</name>
    <dbReference type="NCBI Taxonomy" id="933852"/>
    <lineage>
        <taxon>Eukaryota</taxon>
        <taxon>Fungi</taxon>
        <taxon>Dikarya</taxon>
        <taxon>Basidiomycota</taxon>
        <taxon>Agaricomycotina</taxon>
        <taxon>Agaricomycetes</taxon>
        <taxon>Sebacinales</taxon>
        <taxon>Serendipitaceae</taxon>
        <taxon>Serendipita</taxon>
    </lineage>
</organism>
<evidence type="ECO:0000256" key="3">
    <source>
        <dbReference type="ARBA" id="ARBA00022723"/>
    </source>
</evidence>
<feature type="compositionally biased region" description="Polar residues" evidence="9">
    <location>
        <begin position="222"/>
        <end position="239"/>
    </location>
</feature>
<sequence>MRLAALFLLATVTTALAAPFRNQTRGCASHVTAEEASAIEAQFATDFASAGLVDSVSLLAASIPVAWHVVYQSTSTSGGYVSDSAIASSISAMNSHYSGSGISFYLASTTRTSNPTWFKSANYGNSYQTAMKKALHTGGANTLNVYTVGFSDGTLGYATFPWSYSGNPTDDGVVILHSTVPGGSATNYNQGKTLTHEVGHWLGLYHVFQGGCSGSGDYVSDTPPQSTATSGCPSSQDSCSGGGVDSIHNYMDYSYDSCMNQFSQGQISRATSQSATYRGI</sequence>
<feature type="domain" description="Peptidase M43 pregnancy-associated plasma-A" evidence="11">
    <location>
        <begin position="143"/>
        <end position="270"/>
    </location>
</feature>
<dbReference type="AlphaFoldDB" id="A0A0C2XNM9"/>
<dbReference type="Pfam" id="PF05572">
    <property type="entry name" value="Peptidase_M43"/>
    <property type="match status" value="1"/>
</dbReference>
<evidence type="ECO:0000256" key="2">
    <source>
        <dbReference type="ARBA" id="ARBA00022670"/>
    </source>
</evidence>
<evidence type="ECO:0000256" key="5">
    <source>
        <dbReference type="ARBA" id="ARBA00022801"/>
    </source>
</evidence>
<keyword evidence="6" id="KW-0862">Zinc</keyword>
<evidence type="ECO:0000256" key="6">
    <source>
        <dbReference type="ARBA" id="ARBA00022833"/>
    </source>
</evidence>
<keyword evidence="5" id="KW-0378">Hydrolase</keyword>
<keyword evidence="8" id="KW-1015">Disulfide bond</keyword>
<evidence type="ECO:0000256" key="7">
    <source>
        <dbReference type="ARBA" id="ARBA00023049"/>
    </source>
</evidence>
<dbReference type="PANTHER" id="PTHR47466:SF1">
    <property type="entry name" value="METALLOPROTEASE MEP1 (AFU_ORTHOLOGUE AFUA_1G07730)-RELATED"/>
    <property type="match status" value="1"/>
</dbReference>
<comment type="similarity">
    <text evidence="1">Belongs to the peptidase M43B family.</text>
</comment>
<dbReference type="Proteomes" id="UP000054097">
    <property type="component" value="Unassembled WGS sequence"/>
</dbReference>
<dbReference type="CDD" id="cd04275">
    <property type="entry name" value="ZnMc_pappalysin_like"/>
    <property type="match status" value="1"/>
</dbReference>
<dbReference type="OrthoDB" id="536211at2759"/>
<reference evidence="13" key="2">
    <citation type="submission" date="2015-01" db="EMBL/GenBank/DDBJ databases">
        <title>Evolutionary Origins and Diversification of the Mycorrhizal Mutualists.</title>
        <authorList>
            <consortium name="DOE Joint Genome Institute"/>
            <consortium name="Mycorrhizal Genomics Consortium"/>
            <person name="Kohler A."/>
            <person name="Kuo A."/>
            <person name="Nagy L.G."/>
            <person name="Floudas D."/>
            <person name="Copeland A."/>
            <person name="Barry K.W."/>
            <person name="Cichocki N."/>
            <person name="Veneault-Fourrey C."/>
            <person name="LaButti K."/>
            <person name="Lindquist E.A."/>
            <person name="Lipzen A."/>
            <person name="Lundell T."/>
            <person name="Morin E."/>
            <person name="Murat C."/>
            <person name="Riley R."/>
            <person name="Ohm R."/>
            <person name="Sun H."/>
            <person name="Tunlid A."/>
            <person name="Henrissat B."/>
            <person name="Grigoriev I.V."/>
            <person name="Hibbett D.S."/>
            <person name="Martin F."/>
        </authorList>
    </citation>
    <scope>NUCLEOTIDE SEQUENCE [LARGE SCALE GENOMIC DNA]</scope>
    <source>
        <strain evidence="13">MAFF 305830</strain>
    </source>
</reference>
<keyword evidence="3" id="KW-0479">Metal-binding</keyword>
<protein>
    <recommendedName>
        <fullName evidence="11">Peptidase M43 pregnancy-associated plasma-A domain-containing protein</fullName>
    </recommendedName>
</protein>
<dbReference type="GO" id="GO:0008237">
    <property type="term" value="F:metallopeptidase activity"/>
    <property type="evidence" value="ECO:0007669"/>
    <property type="project" value="UniProtKB-KW"/>
</dbReference>
<keyword evidence="7" id="KW-0482">Metalloprotease</keyword>
<evidence type="ECO:0000259" key="11">
    <source>
        <dbReference type="Pfam" id="PF05572"/>
    </source>
</evidence>
<gene>
    <name evidence="12" type="ORF">M408DRAFT_287576</name>
</gene>